<sequence length="122" mass="13988">MSNENLIKKDQTEIDHLTKFLIKNIDLSNEPNFFEFCFVSFQNNSLEKCVVCALPITDRIFRVTGKRYNGQGSSCMQCQKSVDGIPFTIYPTMQIDSIDCFHEKFPLGCYVCNRTILSLIGQ</sequence>
<dbReference type="EMBL" id="CAJOBD010011492">
    <property type="protein sequence ID" value="CAF4168473.1"/>
    <property type="molecule type" value="Genomic_DNA"/>
</dbReference>
<dbReference type="Proteomes" id="UP000663870">
    <property type="component" value="Unassembled WGS sequence"/>
</dbReference>
<evidence type="ECO:0000313" key="9">
    <source>
        <dbReference type="EMBL" id="CAF4168473.1"/>
    </source>
</evidence>
<dbReference type="GO" id="GO:0005925">
    <property type="term" value="C:focal adhesion"/>
    <property type="evidence" value="ECO:0007669"/>
    <property type="project" value="TreeGrafter"/>
</dbReference>
<dbReference type="Proteomes" id="UP000663864">
    <property type="component" value="Unassembled WGS sequence"/>
</dbReference>
<organism evidence="3 10">
    <name type="scientific">Rotaria sordida</name>
    <dbReference type="NCBI Taxonomy" id="392033"/>
    <lineage>
        <taxon>Eukaryota</taxon>
        <taxon>Metazoa</taxon>
        <taxon>Spiralia</taxon>
        <taxon>Gnathifera</taxon>
        <taxon>Rotifera</taxon>
        <taxon>Eurotatoria</taxon>
        <taxon>Bdelloidea</taxon>
        <taxon>Philodinida</taxon>
        <taxon>Philodinidae</taxon>
        <taxon>Rotaria</taxon>
    </lineage>
</organism>
<dbReference type="EMBL" id="CAJNOL010011399">
    <property type="protein sequence ID" value="CAF1655127.1"/>
    <property type="molecule type" value="Genomic_DNA"/>
</dbReference>
<evidence type="ECO:0000313" key="4">
    <source>
        <dbReference type="EMBL" id="CAF1388711.1"/>
    </source>
</evidence>
<dbReference type="EMBL" id="CAJOAX010014476">
    <property type="protein sequence ID" value="CAF4144489.1"/>
    <property type="molecule type" value="Genomic_DNA"/>
</dbReference>
<evidence type="ECO:0000313" key="8">
    <source>
        <dbReference type="EMBL" id="CAF4144489.1"/>
    </source>
</evidence>
<dbReference type="Proteomes" id="UP000663823">
    <property type="component" value="Unassembled WGS sequence"/>
</dbReference>
<evidence type="ECO:0000313" key="11">
    <source>
        <dbReference type="Proteomes" id="UP000663870"/>
    </source>
</evidence>
<evidence type="ECO:0000256" key="1">
    <source>
        <dbReference type="ARBA" id="ARBA00022737"/>
    </source>
</evidence>
<dbReference type="EMBL" id="CAJNOU010003402">
    <property type="protein sequence ID" value="CAF1388711.1"/>
    <property type="molecule type" value="Genomic_DNA"/>
</dbReference>
<keyword evidence="2" id="KW-0440">LIM domain</keyword>
<dbReference type="Proteomes" id="UP000663854">
    <property type="component" value="Unassembled WGS sequence"/>
</dbReference>
<evidence type="ECO:0000313" key="6">
    <source>
        <dbReference type="EMBL" id="CAF1655127.1"/>
    </source>
</evidence>
<dbReference type="Proteomes" id="UP000663874">
    <property type="component" value="Unassembled WGS sequence"/>
</dbReference>
<evidence type="ECO:0000256" key="2">
    <source>
        <dbReference type="ARBA" id="ARBA00023038"/>
    </source>
</evidence>
<accession>A0A815HQL5</accession>
<keyword evidence="1" id="KW-0677">Repeat</keyword>
<keyword evidence="11" id="KW-1185">Reference proteome</keyword>
<name>A0A815HQL5_9BILA</name>
<dbReference type="AlphaFoldDB" id="A0A815HQL5"/>
<dbReference type="GO" id="GO:0001725">
    <property type="term" value="C:stress fiber"/>
    <property type="evidence" value="ECO:0007669"/>
    <property type="project" value="TreeGrafter"/>
</dbReference>
<evidence type="ECO:0000313" key="5">
    <source>
        <dbReference type="EMBL" id="CAF1500866.1"/>
    </source>
</evidence>
<keyword evidence="2" id="KW-0862">Zinc</keyword>
<evidence type="ECO:0000313" key="7">
    <source>
        <dbReference type="EMBL" id="CAF4067264.1"/>
    </source>
</evidence>
<dbReference type="GO" id="GO:0098609">
    <property type="term" value="P:cell-cell adhesion"/>
    <property type="evidence" value="ECO:0007669"/>
    <property type="project" value="TreeGrafter"/>
</dbReference>
<proteinExistence type="predicted"/>
<dbReference type="PANTHER" id="PTHR24207:SF2">
    <property type="entry name" value="ZYX102 PROTEIN"/>
    <property type="match status" value="1"/>
</dbReference>
<comment type="caution">
    <text evidence="3">The sequence shown here is derived from an EMBL/GenBank/DDBJ whole genome shotgun (WGS) entry which is preliminary data.</text>
</comment>
<keyword evidence="2" id="KW-0479">Metal-binding</keyword>
<dbReference type="PANTHER" id="PTHR24207">
    <property type="entry name" value="ZYX102 PROTEIN"/>
    <property type="match status" value="1"/>
</dbReference>
<dbReference type="EMBL" id="CAJNOT010003006">
    <property type="protein sequence ID" value="CAF1358195.1"/>
    <property type="molecule type" value="Genomic_DNA"/>
</dbReference>
<evidence type="ECO:0000313" key="10">
    <source>
        <dbReference type="Proteomes" id="UP000663864"/>
    </source>
</evidence>
<dbReference type="EMBL" id="CAJNOH010009608">
    <property type="protein sequence ID" value="CAF1500866.1"/>
    <property type="molecule type" value="Genomic_DNA"/>
</dbReference>
<dbReference type="EMBL" id="CAJOBE010008694">
    <property type="protein sequence ID" value="CAF4067264.1"/>
    <property type="molecule type" value="Genomic_DNA"/>
</dbReference>
<dbReference type="Proteomes" id="UP000663836">
    <property type="component" value="Unassembled WGS sequence"/>
</dbReference>
<dbReference type="Proteomes" id="UP000663889">
    <property type="component" value="Unassembled WGS sequence"/>
</dbReference>
<dbReference type="Gene3D" id="2.10.110.10">
    <property type="entry name" value="Cysteine Rich Protein"/>
    <property type="match status" value="1"/>
</dbReference>
<evidence type="ECO:0000313" key="3">
    <source>
        <dbReference type="EMBL" id="CAF1358195.1"/>
    </source>
</evidence>
<protein>
    <submittedName>
        <fullName evidence="3">Uncharacterized protein</fullName>
    </submittedName>
</protein>
<reference evidence="3" key="1">
    <citation type="submission" date="2021-02" db="EMBL/GenBank/DDBJ databases">
        <authorList>
            <person name="Nowell W R."/>
        </authorList>
    </citation>
    <scope>NUCLEOTIDE SEQUENCE</scope>
</reference>
<gene>
    <name evidence="7" type="ORF">FNK824_LOCUS29603</name>
    <name evidence="9" type="ORF">JBS370_LOCUS34883</name>
    <name evidence="6" type="ORF">JXQ802_LOCUS55158</name>
    <name evidence="8" type="ORF">OTI717_LOCUS35909</name>
    <name evidence="5" type="ORF">PYM288_LOCUS38639</name>
    <name evidence="4" type="ORF">SEV965_LOCUS30806</name>
    <name evidence="3" type="ORF">ZHD862_LOCUS30931</name>
</gene>